<dbReference type="EMBL" id="QRBI01000184">
    <property type="protein sequence ID" value="RMB95595.1"/>
    <property type="molecule type" value="Genomic_DNA"/>
</dbReference>
<gene>
    <name evidence="2" type="ORF">DUI87_27705</name>
</gene>
<sequence length="168" mass="17650">MGAAIAYPCPTAPRLSANGRAARKSPLPSSQWKKTPVSRPRPAVPSSQWERGKLGAERSSRSFGVSGGRGSQPGAHLSICMAWSSWFAAQVLPAKANGFRGSQADGKCSWSGVAFLAILFHLEGQCCHAVLLVSAEGVNCPGNSMIQLPAPERPLEPLQSSTRGGLKL</sequence>
<organism evidence="2 3">
    <name type="scientific">Hirundo rustica rustica</name>
    <dbReference type="NCBI Taxonomy" id="333673"/>
    <lineage>
        <taxon>Eukaryota</taxon>
        <taxon>Metazoa</taxon>
        <taxon>Chordata</taxon>
        <taxon>Craniata</taxon>
        <taxon>Vertebrata</taxon>
        <taxon>Euteleostomi</taxon>
        <taxon>Archelosauria</taxon>
        <taxon>Archosauria</taxon>
        <taxon>Dinosauria</taxon>
        <taxon>Saurischia</taxon>
        <taxon>Theropoda</taxon>
        <taxon>Coelurosauria</taxon>
        <taxon>Aves</taxon>
        <taxon>Neognathae</taxon>
        <taxon>Neoaves</taxon>
        <taxon>Telluraves</taxon>
        <taxon>Australaves</taxon>
        <taxon>Passeriformes</taxon>
        <taxon>Sylvioidea</taxon>
        <taxon>Hirundinidae</taxon>
        <taxon>Hirundo</taxon>
    </lineage>
</organism>
<proteinExistence type="predicted"/>
<feature type="compositionally biased region" description="Low complexity" evidence="1">
    <location>
        <begin position="37"/>
        <end position="47"/>
    </location>
</feature>
<evidence type="ECO:0000313" key="2">
    <source>
        <dbReference type="EMBL" id="RMB95595.1"/>
    </source>
</evidence>
<protein>
    <submittedName>
        <fullName evidence="2">Uncharacterized protein</fullName>
    </submittedName>
</protein>
<reference evidence="2 3" key="1">
    <citation type="submission" date="2018-07" db="EMBL/GenBank/DDBJ databases">
        <title>A high quality draft genome assembly of the barn swallow (H. rustica rustica).</title>
        <authorList>
            <person name="Formenti G."/>
            <person name="Chiara M."/>
            <person name="Poveda L."/>
            <person name="Francoijs K.-J."/>
            <person name="Bonisoli-Alquati A."/>
            <person name="Canova L."/>
            <person name="Gianfranceschi L."/>
            <person name="Horner D.S."/>
            <person name="Saino N."/>
        </authorList>
    </citation>
    <scope>NUCLEOTIDE SEQUENCE [LARGE SCALE GENOMIC DNA]</scope>
    <source>
        <strain evidence="2">Chelidonia</strain>
        <tissue evidence="2">Blood</tissue>
    </source>
</reference>
<feature type="region of interest" description="Disordered" evidence="1">
    <location>
        <begin position="1"/>
        <end position="72"/>
    </location>
</feature>
<evidence type="ECO:0000313" key="3">
    <source>
        <dbReference type="Proteomes" id="UP000269221"/>
    </source>
</evidence>
<accession>A0A3M0J470</accession>
<feature type="compositionally biased region" description="Basic and acidic residues" evidence="1">
    <location>
        <begin position="50"/>
        <end position="60"/>
    </location>
</feature>
<dbReference type="Proteomes" id="UP000269221">
    <property type="component" value="Unassembled WGS sequence"/>
</dbReference>
<name>A0A3M0J470_HIRRU</name>
<keyword evidence="3" id="KW-1185">Reference proteome</keyword>
<comment type="caution">
    <text evidence="2">The sequence shown here is derived from an EMBL/GenBank/DDBJ whole genome shotgun (WGS) entry which is preliminary data.</text>
</comment>
<evidence type="ECO:0000256" key="1">
    <source>
        <dbReference type="SAM" id="MobiDB-lite"/>
    </source>
</evidence>
<dbReference type="AlphaFoldDB" id="A0A3M0J470"/>